<evidence type="ECO:0000256" key="12">
    <source>
        <dbReference type="SAM" id="MobiDB-lite"/>
    </source>
</evidence>
<dbReference type="Proteomes" id="UP000000286">
    <property type="component" value="Chromosome XV"/>
</dbReference>
<dbReference type="Gene3D" id="1.10.720.30">
    <property type="entry name" value="SAP domain"/>
    <property type="match status" value="1"/>
</dbReference>
<keyword evidence="9" id="KW-0539">Nucleus</keyword>
<feature type="compositionally biased region" description="Polar residues" evidence="12">
    <location>
        <begin position="511"/>
        <end position="534"/>
    </location>
</feature>
<dbReference type="HOGENOM" id="CLU_014307_0_0_1"/>
<proteinExistence type="inferred from homology"/>
<dbReference type="PROSITE" id="PS51044">
    <property type="entry name" value="ZF_SP_RING"/>
    <property type="match status" value="1"/>
</dbReference>
<dbReference type="InterPro" id="IPR013083">
    <property type="entry name" value="Znf_RING/FYVE/PHD"/>
</dbReference>
<feature type="region of interest" description="Disordered" evidence="12">
    <location>
        <begin position="508"/>
        <end position="534"/>
    </location>
</feature>
<evidence type="ECO:0000256" key="8">
    <source>
        <dbReference type="ARBA" id="ARBA00022833"/>
    </source>
</evidence>
<evidence type="ECO:0000256" key="6">
    <source>
        <dbReference type="ARBA" id="ARBA00022771"/>
    </source>
</evidence>
<dbReference type="InterPro" id="IPR036361">
    <property type="entry name" value="SAP_dom_sf"/>
</dbReference>
<feature type="domain" description="SAP" evidence="13">
    <location>
        <begin position="44"/>
        <end position="78"/>
    </location>
</feature>
<dbReference type="Gene3D" id="2.60.120.780">
    <property type="entry name" value="PINIT domain"/>
    <property type="match status" value="1"/>
</dbReference>
<dbReference type="Pfam" id="PF02037">
    <property type="entry name" value="SAP"/>
    <property type="match status" value="1"/>
</dbReference>
<evidence type="ECO:0000256" key="4">
    <source>
        <dbReference type="ARBA" id="ARBA00022679"/>
    </source>
</evidence>
<reference evidence="16 17" key="1">
    <citation type="journal article" date="2009" name="Proc. Natl. Acad. Sci. U.S.A.">
        <title>Eukaryote-to-eukaryote gene transfer events revealed by the genome sequence of the wine yeast Saccharomyces cerevisiae EC1118.</title>
        <authorList>
            <person name="Novo M."/>
            <person name="Bigey F."/>
            <person name="Beyne E."/>
            <person name="Galeote V."/>
            <person name="Gavory F."/>
            <person name="Mallet S."/>
            <person name="Cambot B."/>
            <person name="Legras J.L."/>
            <person name="Wincker P."/>
            <person name="Casaregola S."/>
            <person name="Dequin S."/>
        </authorList>
    </citation>
    <scope>NUCLEOTIDE SEQUENCE [LARGE SCALE GENOMIC DNA]</scope>
    <source>
        <strain evidence="17">Lalvin EC1118 / Prise de mousse</strain>
    </source>
</reference>
<sequence>MASVMSNNNNNNNNNNNASYMFTNPLSNTGGGLINEIKDAINEMEQLKVLELKQICKSLDLSITGKKAVLQDRIKQFLRKSCDIGHIDPWRPKAIKILIAKVRINSSLPKYSTLWETLKTGAFKHPVASGQLPVTALQSTALPPYSQQQALAYSFTSPFYKPIVQIPDANKKLKQSAGRGCTKMKFKVSKSNHDLLKSNKSYKLYLFSGFSIPFIYETVGHEAIDFPYPCELVFNGTKLEDNVKGLKKQNGTGNPANLTPYLKVPTEMNHLDLHYLNIDKEYSISCFIVEVFSPEALLGKILKRPKIIKQATTAYIKRTLNEQDDDDIITTSTVLSLQCPISCTRMKYPAKTDQCKHIQCFDALWFLHSQSQVPTWQCPICQHPIKFDQLKISEFVDNIIQNCNEDVEQVEISVDGSWKPIHNSSAVITDTVNQNHSVKNENQGTVKQEQDYDSRNAFDTNLRNGSNHNEPEIISLDSSDDEAFIPASKSFPTHVNPRNDQLRADIFPSESEGSSDYNPNHTSTPKGSPTMDQDNYQDAFQMRSFLNQGATTNINDTPTNNSSINSFVTATNGDSRIFYNRGPSTPLLPAVLQNLTNQTEAQRNPYGPNYNTTAQDRNLLGIEGDLPPIPPVDPNSEAETELPTRTTSAAHLPPYIHVSTSGHGDDGKIRKRRHSNVSIYIPKNPYATLMKRRPQANHAIMNKTLAQTNDFNTSAQDNSEVVDLTSD</sequence>
<dbReference type="SMART" id="SM00513">
    <property type="entry name" value="SAP"/>
    <property type="match status" value="1"/>
</dbReference>
<dbReference type="OrthoDB" id="28127at2759"/>
<keyword evidence="8" id="KW-0862">Zinc</keyword>
<evidence type="ECO:0000259" key="15">
    <source>
        <dbReference type="PROSITE" id="PS51466"/>
    </source>
</evidence>
<dbReference type="AlphaFoldDB" id="C8ZGR4"/>
<dbReference type="PANTHER" id="PTHR10782">
    <property type="entry name" value="ZINC FINGER MIZ DOMAIN-CONTAINING PROTEIN"/>
    <property type="match status" value="1"/>
</dbReference>
<feature type="domain" description="PINIT" evidence="15">
    <location>
        <begin position="140"/>
        <end position="292"/>
    </location>
</feature>
<dbReference type="InterPro" id="IPR004181">
    <property type="entry name" value="Znf_MIZ"/>
</dbReference>
<evidence type="ECO:0000259" key="14">
    <source>
        <dbReference type="PROSITE" id="PS51044"/>
    </source>
</evidence>
<dbReference type="GO" id="GO:0016925">
    <property type="term" value="P:protein sumoylation"/>
    <property type="evidence" value="ECO:0007669"/>
    <property type="project" value="UniProtKB-UniPathway"/>
</dbReference>
<dbReference type="SUPFAM" id="SSF68906">
    <property type="entry name" value="SAP domain"/>
    <property type="match status" value="1"/>
</dbReference>
<dbReference type="SUPFAM" id="SSF57850">
    <property type="entry name" value="RING/U-box"/>
    <property type="match status" value="1"/>
</dbReference>
<dbReference type="InterPro" id="IPR023321">
    <property type="entry name" value="PINIT"/>
</dbReference>
<gene>
    <name evidence="16" type="ORF">EC1118_1O4_3708g</name>
</gene>
<organism evidence="16 17">
    <name type="scientific">Saccharomyces cerevisiae (strain Lalvin EC1118 / Prise de mousse)</name>
    <name type="common">Baker's yeast</name>
    <dbReference type="NCBI Taxonomy" id="643680"/>
    <lineage>
        <taxon>Eukaryota</taxon>
        <taxon>Fungi</taxon>
        <taxon>Dikarya</taxon>
        <taxon>Ascomycota</taxon>
        <taxon>Saccharomycotina</taxon>
        <taxon>Saccharomycetes</taxon>
        <taxon>Saccharomycetales</taxon>
        <taxon>Saccharomycetaceae</taxon>
        <taxon>Saccharomyces</taxon>
    </lineage>
</organism>
<keyword evidence="6 11" id="KW-0863">Zinc-finger</keyword>
<dbReference type="PROSITE" id="PS50800">
    <property type="entry name" value="SAP"/>
    <property type="match status" value="1"/>
</dbReference>
<dbReference type="FunFam" id="3.30.40.10:FF:000247">
    <property type="entry name" value="Uncharacterized protein, isoform B"/>
    <property type="match status" value="1"/>
</dbReference>
<dbReference type="Pfam" id="PF02891">
    <property type="entry name" value="zf-MIZ"/>
    <property type="match status" value="1"/>
</dbReference>
<evidence type="ECO:0000259" key="13">
    <source>
        <dbReference type="PROSITE" id="PS50800"/>
    </source>
</evidence>
<dbReference type="PANTHER" id="PTHR10782:SF4">
    <property type="entry name" value="TONALLI, ISOFORM E"/>
    <property type="match status" value="1"/>
</dbReference>
<evidence type="ECO:0000313" key="16">
    <source>
        <dbReference type="EMBL" id="CAY86443.1"/>
    </source>
</evidence>
<evidence type="ECO:0000256" key="7">
    <source>
        <dbReference type="ARBA" id="ARBA00022786"/>
    </source>
</evidence>
<keyword evidence="5" id="KW-0479">Metal-binding</keyword>
<keyword evidence="7" id="KW-0833">Ubl conjugation pathway</keyword>
<dbReference type="InterPro" id="IPR031141">
    <property type="entry name" value="SIZ1/2_SP-RING"/>
</dbReference>
<dbReference type="EMBL" id="FN394216">
    <property type="protein sequence ID" value="CAY86443.1"/>
    <property type="molecule type" value="Genomic_DNA"/>
</dbReference>
<dbReference type="Pfam" id="PF14324">
    <property type="entry name" value="PINIT"/>
    <property type="match status" value="1"/>
</dbReference>
<dbReference type="GO" id="GO:0061665">
    <property type="term" value="F:SUMO ligase activity"/>
    <property type="evidence" value="ECO:0007669"/>
    <property type="project" value="TreeGrafter"/>
</dbReference>
<accession>C8ZGR4</accession>
<dbReference type="GO" id="GO:0008270">
    <property type="term" value="F:zinc ion binding"/>
    <property type="evidence" value="ECO:0007669"/>
    <property type="project" value="UniProtKB-KW"/>
</dbReference>
<evidence type="ECO:0000256" key="11">
    <source>
        <dbReference type="PROSITE-ProRule" id="PRU00452"/>
    </source>
</evidence>
<name>C8ZGR4_YEAS8</name>
<evidence type="ECO:0000256" key="5">
    <source>
        <dbReference type="ARBA" id="ARBA00022723"/>
    </source>
</evidence>
<comment type="pathway">
    <text evidence="2">Protein modification; protein sumoylation.</text>
</comment>
<dbReference type="GO" id="GO:0007059">
    <property type="term" value="P:chromosome segregation"/>
    <property type="evidence" value="ECO:0007669"/>
    <property type="project" value="UniProtKB-ARBA"/>
</dbReference>
<evidence type="ECO:0000313" key="17">
    <source>
        <dbReference type="Proteomes" id="UP000000286"/>
    </source>
</evidence>
<protein>
    <recommendedName>
        <fullName evidence="10">E3 SUMO-protein transferase SIZ2</fullName>
    </recommendedName>
</protein>
<keyword evidence="4" id="KW-0808">Transferase</keyword>
<dbReference type="InterPro" id="IPR038654">
    <property type="entry name" value="PINIT_sf"/>
</dbReference>
<dbReference type="PROSITE" id="PS51466">
    <property type="entry name" value="PINIT"/>
    <property type="match status" value="1"/>
</dbReference>
<evidence type="ECO:0000256" key="2">
    <source>
        <dbReference type="ARBA" id="ARBA00004718"/>
    </source>
</evidence>
<dbReference type="Gene3D" id="3.30.40.10">
    <property type="entry name" value="Zinc/RING finger domain, C3HC4 (zinc finger)"/>
    <property type="match status" value="1"/>
</dbReference>
<dbReference type="CDD" id="cd16793">
    <property type="entry name" value="SP-RING_ScSiz-like"/>
    <property type="match status" value="1"/>
</dbReference>
<evidence type="ECO:0000256" key="1">
    <source>
        <dbReference type="ARBA" id="ARBA00004123"/>
    </source>
</evidence>
<dbReference type="GO" id="GO:0005634">
    <property type="term" value="C:nucleus"/>
    <property type="evidence" value="ECO:0007669"/>
    <property type="project" value="UniProtKB-SubCell"/>
</dbReference>
<evidence type="ECO:0000256" key="3">
    <source>
        <dbReference type="ARBA" id="ARBA00005383"/>
    </source>
</evidence>
<dbReference type="GO" id="GO:0000785">
    <property type="term" value="C:chromatin"/>
    <property type="evidence" value="ECO:0007669"/>
    <property type="project" value="TreeGrafter"/>
</dbReference>
<comment type="subcellular location">
    <subcellularLocation>
        <location evidence="1">Nucleus</location>
    </subcellularLocation>
</comment>
<dbReference type="UniPathway" id="UPA00886"/>
<dbReference type="InterPro" id="IPR003034">
    <property type="entry name" value="SAP_dom"/>
</dbReference>
<comment type="similarity">
    <text evidence="3">Belongs to the PIAS family.</text>
</comment>
<evidence type="ECO:0000256" key="10">
    <source>
        <dbReference type="ARBA" id="ARBA00083459"/>
    </source>
</evidence>
<feature type="domain" description="SP-RING-type" evidence="14">
    <location>
        <begin position="324"/>
        <end position="409"/>
    </location>
</feature>
<dbReference type="GO" id="GO:1990683">
    <property type="term" value="P:DNA double-strand break attachment to nuclear envelope"/>
    <property type="evidence" value="ECO:0007669"/>
    <property type="project" value="UniProtKB-ARBA"/>
</dbReference>
<evidence type="ECO:0000256" key="9">
    <source>
        <dbReference type="ARBA" id="ARBA00023242"/>
    </source>
</evidence>